<reference evidence="12 13" key="1">
    <citation type="journal article" date="2013" name="Genome Announc.">
        <title>Genome sequences for three denitrifying bacterial strains isolated from a uranium- and nitrate-contaminated subsurface environment.</title>
        <authorList>
            <person name="Venkatramanan R."/>
            <person name="Prakash O."/>
            <person name="Woyke T."/>
            <person name="Chain P."/>
            <person name="Goodwin L.A."/>
            <person name="Watson D."/>
            <person name="Brooks S."/>
            <person name="Kostka J.E."/>
            <person name="Green S.J."/>
        </authorList>
    </citation>
    <scope>NUCLEOTIDE SEQUENCE [LARGE SCALE GENOMIC DNA]</scope>
    <source>
        <strain evidence="12 13">1NES1</strain>
    </source>
</reference>
<evidence type="ECO:0000256" key="5">
    <source>
        <dbReference type="ARBA" id="ARBA00022741"/>
    </source>
</evidence>
<dbReference type="PANTHER" id="PTHR30042:SF2">
    <property type="entry name" value="POTASSIUM-TRANSPORTING ATPASE KDPC SUBUNIT"/>
    <property type="match status" value="1"/>
</dbReference>
<dbReference type="OrthoDB" id="9788285at2"/>
<gene>
    <name evidence="11" type="primary">kdpC</name>
    <name evidence="12" type="ORF">HYPDE_28243</name>
</gene>
<evidence type="ECO:0000313" key="12">
    <source>
        <dbReference type="EMBL" id="AGK57328.1"/>
    </source>
</evidence>
<dbReference type="AlphaFoldDB" id="N0B2V0"/>
<keyword evidence="5 11" id="KW-0547">Nucleotide-binding</keyword>
<dbReference type="HAMAP" id="MF_00276">
    <property type="entry name" value="KdpC"/>
    <property type="match status" value="1"/>
</dbReference>
<organism evidence="12 13">
    <name type="scientific">Hyphomicrobium denitrificans 1NES1</name>
    <dbReference type="NCBI Taxonomy" id="670307"/>
    <lineage>
        <taxon>Bacteria</taxon>
        <taxon>Pseudomonadati</taxon>
        <taxon>Pseudomonadota</taxon>
        <taxon>Alphaproteobacteria</taxon>
        <taxon>Hyphomicrobiales</taxon>
        <taxon>Hyphomicrobiaceae</taxon>
        <taxon>Hyphomicrobium</taxon>
    </lineage>
</organism>
<comment type="subunit">
    <text evidence="11">The system is composed of three essential subunits: KdpA, KdpB and KdpC.</text>
</comment>
<dbReference type="GO" id="GO:0005524">
    <property type="term" value="F:ATP binding"/>
    <property type="evidence" value="ECO:0007669"/>
    <property type="project" value="UniProtKB-UniRule"/>
</dbReference>
<evidence type="ECO:0000256" key="9">
    <source>
        <dbReference type="ARBA" id="ARBA00023065"/>
    </source>
</evidence>
<evidence type="ECO:0000256" key="4">
    <source>
        <dbReference type="ARBA" id="ARBA00022692"/>
    </source>
</evidence>
<evidence type="ECO:0000256" key="6">
    <source>
        <dbReference type="ARBA" id="ARBA00022840"/>
    </source>
</evidence>
<dbReference type="Pfam" id="PF02669">
    <property type="entry name" value="KdpC"/>
    <property type="match status" value="1"/>
</dbReference>
<keyword evidence="9 11" id="KW-0406">Ion transport</keyword>
<dbReference type="GO" id="GO:0005886">
    <property type="term" value="C:plasma membrane"/>
    <property type="evidence" value="ECO:0007669"/>
    <property type="project" value="UniProtKB-SubCell"/>
</dbReference>
<dbReference type="PIRSF" id="PIRSF001296">
    <property type="entry name" value="K_ATPase_KdpC"/>
    <property type="match status" value="1"/>
</dbReference>
<comment type="similarity">
    <text evidence="11">Belongs to the KdpC family.</text>
</comment>
<dbReference type="NCBIfam" id="NF001454">
    <property type="entry name" value="PRK00315.1"/>
    <property type="match status" value="1"/>
</dbReference>
<evidence type="ECO:0000313" key="13">
    <source>
        <dbReference type="Proteomes" id="UP000005952"/>
    </source>
</evidence>
<keyword evidence="10 11" id="KW-0472">Membrane</keyword>
<dbReference type="NCBIfam" id="TIGR00681">
    <property type="entry name" value="kdpC"/>
    <property type="match status" value="1"/>
</dbReference>
<dbReference type="InterPro" id="IPR003820">
    <property type="entry name" value="KdpC"/>
</dbReference>
<accession>N0B2V0</accession>
<keyword evidence="1 11" id="KW-0813">Transport</keyword>
<keyword evidence="3 11" id="KW-0633">Potassium transport</keyword>
<evidence type="ECO:0000256" key="11">
    <source>
        <dbReference type="HAMAP-Rule" id="MF_00276"/>
    </source>
</evidence>
<keyword evidence="13" id="KW-1185">Reference proteome</keyword>
<dbReference type="HOGENOM" id="CLU_077094_2_0_5"/>
<evidence type="ECO:0000256" key="10">
    <source>
        <dbReference type="ARBA" id="ARBA00023136"/>
    </source>
</evidence>
<evidence type="ECO:0000256" key="8">
    <source>
        <dbReference type="ARBA" id="ARBA00022989"/>
    </source>
</evidence>
<name>N0B2V0_9HYPH</name>
<keyword evidence="2 11" id="KW-1003">Cell membrane</keyword>
<keyword evidence="7 11" id="KW-0630">Potassium</keyword>
<dbReference type="Proteomes" id="UP000005952">
    <property type="component" value="Chromosome"/>
</dbReference>
<dbReference type="EMBL" id="CP005587">
    <property type="protein sequence ID" value="AGK57328.1"/>
    <property type="molecule type" value="Genomic_DNA"/>
</dbReference>
<comment type="function">
    <text evidence="11">Part of the high-affinity ATP-driven potassium transport (or Kdp) system, which catalyzes the hydrolysis of ATP coupled with the electrogenic transport of potassium into the cytoplasm. This subunit acts as a catalytic chaperone that increases the ATP-binding affinity of the ATP-hydrolyzing subunit KdpB by the formation of a transient KdpB/KdpC/ATP ternary complex.</text>
</comment>
<proteinExistence type="inferred from homology"/>
<keyword evidence="8 11" id="KW-1133">Transmembrane helix</keyword>
<evidence type="ECO:0000256" key="1">
    <source>
        <dbReference type="ARBA" id="ARBA00022448"/>
    </source>
</evidence>
<dbReference type="PANTHER" id="PTHR30042">
    <property type="entry name" value="POTASSIUM-TRANSPORTING ATPASE C CHAIN"/>
    <property type="match status" value="1"/>
</dbReference>
<protein>
    <recommendedName>
        <fullName evidence="11">Potassium-transporting ATPase KdpC subunit</fullName>
    </recommendedName>
    <alternativeName>
        <fullName evidence="11">ATP phosphohydrolase [potassium-transporting] C chain</fullName>
    </alternativeName>
    <alternativeName>
        <fullName evidence="11">Potassium-binding and translocating subunit C</fullName>
    </alternativeName>
    <alternativeName>
        <fullName evidence="11">Potassium-translocating ATPase C chain</fullName>
    </alternativeName>
</protein>
<dbReference type="RefSeq" id="WP_015597365.1">
    <property type="nucleotide sequence ID" value="NC_021172.1"/>
</dbReference>
<dbReference type="GO" id="GO:0008556">
    <property type="term" value="F:P-type potassium transmembrane transporter activity"/>
    <property type="evidence" value="ECO:0007669"/>
    <property type="project" value="InterPro"/>
</dbReference>
<sequence>MLSYFRPAITLFIVFTGLTGLAYPLALTGIANVIFPTKAAGSQISRDGKIVGSQLIGQSFASGRYFHGRPSAAGQSGYDASSSSGSNLGPLSRQLLERVKNDIAKLHKEGATDIPADAVTASGSGLDPHISPAYAELQVGRVAAARGVSPDRVRALIAEDTRQPTLGVIGEPRINVLLLNLALDRTFGAGSG</sequence>
<dbReference type="eggNOG" id="COG2156">
    <property type="taxonomic scope" value="Bacteria"/>
</dbReference>
<evidence type="ECO:0000256" key="3">
    <source>
        <dbReference type="ARBA" id="ARBA00022538"/>
    </source>
</evidence>
<comment type="subcellular location">
    <subcellularLocation>
        <location evidence="11">Cell membrane</location>
        <topology evidence="11">Single-pass membrane protein</topology>
    </subcellularLocation>
</comment>
<evidence type="ECO:0000256" key="2">
    <source>
        <dbReference type="ARBA" id="ARBA00022475"/>
    </source>
</evidence>
<keyword evidence="4 11" id="KW-0812">Transmembrane</keyword>
<keyword evidence="6 11" id="KW-0067">ATP-binding</keyword>
<dbReference type="KEGG" id="hdt:HYPDE_28243"/>
<dbReference type="STRING" id="670307.HYPDE_28243"/>
<evidence type="ECO:0000256" key="7">
    <source>
        <dbReference type="ARBA" id="ARBA00022958"/>
    </source>
</evidence>